<evidence type="ECO:0000256" key="1">
    <source>
        <dbReference type="ARBA" id="ARBA00023015"/>
    </source>
</evidence>
<keyword evidence="5" id="KW-1185">Reference proteome</keyword>
<accession>A0ABV4SX08</accession>
<dbReference type="EMBL" id="JBGOSP010000026">
    <property type="protein sequence ID" value="MFA3841588.1"/>
    <property type="molecule type" value="Genomic_DNA"/>
</dbReference>
<evidence type="ECO:0000313" key="5">
    <source>
        <dbReference type="Proteomes" id="UP001571476"/>
    </source>
</evidence>
<proteinExistence type="predicted"/>
<evidence type="ECO:0000259" key="3">
    <source>
        <dbReference type="Pfam" id="PF13490"/>
    </source>
</evidence>
<gene>
    <name evidence="4" type="ORF">ACEG43_36265</name>
</gene>
<reference evidence="4 5" key="1">
    <citation type="submission" date="2024-08" db="EMBL/GenBank/DDBJ databases">
        <title>Genome sequence of Streptomyces aureus CACIA-1.46HGO.</title>
        <authorList>
            <person name="Evangelista-Martinez Z."/>
        </authorList>
    </citation>
    <scope>NUCLEOTIDE SEQUENCE [LARGE SCALE GENOMIC DNA]</scope>
    <source>
        <strain evidence="4 5">CACIA-1.46HGO</strain>
    </source>
</reference>
<name>A0ABV4SX08_9ACTN</name>
<dbReference type="Gene3D" id="1.10.10.1320">
    <property type="entry name" value="Anti-sigma factor, zinc-finger domain"/>
    <property type="match status" value="1"/>
</dbReference>
<comment type="caution">
    <text evidence="4">The sequence shown here is derived from an EMBL/GenBank/DDBJ whole genome shotgun (WGS) entry which is preliminary data.</text>
</comment>
<dbReference type="InterPro" id="IPR041916">
    <property type="entry name" value="Anti_sigma_zinc_sf"/>
</dbReference>
<organism evidence="4 5">
    <name type="scientific">Streptomyces aureus</name>
    <dbReference type="NCBI Taxonomy" id="193461"/>
    <lineage>
        <taxon>Bacteria</taxon>
        <taxon>Bacillati</taxon>
        <taxon>Actinomycetota</taxon>
        <taxon>Actinomycetes</taxon>
        <taxon>Kitasatosporales</taxon>
        <taxon>Streptomycetaceae</taxon>
        <taxon>Streptomyces</taxon>
    </lineage>
</organism>
<protein>
    <submittedName>
        <fullName evidence="4">Zf-HC2 domain-containing protein</fullName>
    </submittedName>
</protein>
<keyword evidence="1" id="KW-0805">Transcription regulation</keyword>
<sequence length="96" mass="10837">MFSTLECHTIRERLADYTLDALAEDEARAVTTHLATCSTCRDEHYCLAAVSAHLIPLRKALADEPRRRELGRRRPARTRHLTLAHWANCKVLAATG</sequence>
<dbReference type="RefSeq" id="WP_372565769.1">
    <property type="nucleotide sequence ID" value="NZ_JBGOSP010000026.1"/>
</dbReference>
<dbReference type="Proteomes" id="UP001571476">
    <property type="component" value="Unassembled WGS sequence"/>
</dbReference>
<dbReference type="InterPro" id="IPR027383">
    <property type="entry name" value="Znf_put"/>
</dbReference>
<evidence type="ECO:0000313" key="4">
    <source>
        <dbReference type="EMBL" id="MFA3841588.1"/>
    </source>
</evidence>
<feature type="domain" description="Putative zinc-finger" evidence="3">
    <location>
        <begin position="7"/>
        <end position="41"/>
    </location>
</feature>
<dbReference type="Pfam" id="PF13490">
    <property type="entry name" value="zf-HC2"/>
    <property type="match status" value="1"/>
</dbReference>
<evidence type="ECO:0000256" key="2">
    <source>
        <dbReference type="ARBA" id="ARBA00023163"/>
    </source>
</evidence>
<keyword evidence="2" id="KW-0804">Transcription</keyword>